<proteinExistence type="predicted"/>
<dbReference type="RefSeq" id="WP_124973011.1">
    <property type="nucleotide sequence ID" value="NZ_RQVS01000011.1"/>
</dbReference>
<protein>
    <submittedName>
        <fullName evidence="3">Uncharacterized protein</fullName>
    </submittedName>
</protein>
<evidence type="ECO:0000313" key="4">
    <source>
        <dbReference type="Proteomes" id="UP000274391"/>
    </source>
</evidence>
<keyword evidence="1" id="KW-0175">Coiled coil</keyword>
<name>A0A3P3VTT5_9MICO</name>
<feature type="coiled-coil region" evidence="1">
    <location>
        <begin position="66"/>
        <end position="93"/>
    </location>
</feature>
<evidence type="ECO:0000313" key="3">
    <source>
        <dbReference type="EMBL" id="RRJ86205.1"/>
    </source>
</evidence>
<dbReference type="AlphaFoldDB" id="A0A3P3VTT5"/>
<evidence type="ECO:0000256" key="2">
    <source>
        <dbReference type="SAM" id="MobiDB-lite"/>
    </source>
</evidence>
<reference evidence="3 4" key="1">
    <citation type="submission" date="2018-11" db="EMBL/GenBank/DDBJ databases">
        <title>YIM 102482-1 draft genome.</title>
        <authorList>
            <person name="Li G."/>
            <person name="Jiang Y."/>
        </authorList>
    </citation>
    <scope>NUCLEOTIDE SEQUENCE [LARGE SCALE GENOMIC DNA]</scope>
    <source>
        <strain evidence="3 4">YIM 102482-1</strain>
    </source>
</reference>
<keyword evidence="4" id="KW-1185">Reference proteome</keyword>
<sequence>MSDIKKVNHQRDGWWDELGFSVHGTRLMSRHERVIEQAALAVLAAHPPMGFVRDAEGGMLSASQLADLIEQAVDVAEQEAERQREADAEERRRLGWAKVEAALSGPDADQPVVEGGWAGFTRGDATAWCWNLFQYEPRGFVHPNSQVRIEAMQKLRAGELPDVFGYPERARKHEARGLTPREYRQHKEALGADTFTSADVKHS</sequence>
<accession>A0A3P3VTT5</accession>
<gene>
    <name evidence="3" type="ORF">EG850_09875</name>
</gene>
<dbReference type="EMBL" id="RQVS01000011">
    <property type="protein sequence ID" value="RRJ86205.1"/>
    <property type="molecule type" value="Genomic_DNA"/>
</dbReference>
<organism evidence="3 4">
    <name type="scientific">Gulosibacter macacae</name>
    <dbReference type="NCBI Taxonomy" id="2488791"/>
    <lineage>
        <taxon>Bacteria</taxon>
        <taxon>Bacillati</taxon>
        <taxon>Actinomycetota</taxon>
        <taxon>Actinomycetes</taxon>
        <taxon>Micrococcales</taxon>
        <taxon>Microbacteriaceae</taxon>
        <taxon>Gulosibacter</taxon>
    </lineage>
</organism>
<dbReference type="Proteomes" id="UP000274391">
    <property type="component" value="Unassembled WGS sequence"/>
</dbReference>
<evidence type="ECO:0000256" key="1">
    <source>
        <dbReference type="SAM" id="Coils"/>
    </source>
</evidence>
<comment type="caution">
    <text evidence="3">The sequence shown here is derived from an EMBL/GenBank/DDBJ whole genome shotgun (WGS) entry which is preliminary data.</text>
</comment>
<dbReference type="OrthoDB" id="5119181at2"/>
<feature type="region of interest" description="Disordered" evidence="2">
    <location>
        <begin position="184"/>
        <end position="203"/>
    </location>
</feature>